<dbReference type="NCBIfam" id="TIGR00196">
    <property type="entry name" value="yjeF_cterm"/>
    <property type="match status" value="1"/>
</dbReference>
<feature type="binding site" evidence="6">
    <location>
        <position position="222"/>
    </location>
    <ligand>
        <name>(6S)-NADPHX</name>
        <dbReference type="ChEBI" id="CHEBI:64076"/>
    </ligand>
</feature>
<keyword evidence="5 6" id="KW-0456">Lyase</keyword>
<evidence type="ECO:0000256" key="4">
    <source>
        <dbReference type="ARBA" id="ARBA00023027"/>
    </source>
</evidence>
<dbReference type="GO" id="GO:0052855">
    <property type="term" value="F:ADP-dependent NAD(P)H-hydrate dehydratase activity"/>
    <property type="evidence" value="ECO:0007669"/>
    <property type="project" value="UniProtKB-UniRule"/>
</dbReference>
<comment type="caution">
    <text evidence="6">Lacks conserved residue(s) required for the propagation of feature annotation.</text>
</comment>
<keyword evidence="2 6" id="KW-0067">ATP-binding</keyword>
<sequence length="284" mass="30840">MKKFFESYTIPDEIKGILKKRNPNSHKGTYGKVGIIAGSKGMTGSAYLASNAALRTGSGLVYNIVSKDILDIMTLKYIEPIAKSFDDINSMMGFLENLNSLCVGPGMGTEKQSEDILKAVLSVEKSLLVDADGINLLAKNLDLLKSRKYPTVLTPHTVEFSRLTGLSPEYINKNRVECAENFTKEYDVTLVLKGHNTIVASKDKTYMNVSGNPGMATAGSGDVLSGIITSLLGRNIDSFDAAKLGVFMHGMAGDFAADTFSMDSLVASDIINNLHKVFRIEELY</sequence>
<evidence type="ECO:0000256" key="6">
    <source>
        <dbReference type="HAMAP-Rule" id="MF_01965"/>
    </source>
</evidence>
<evidence type="ECO:0000313" key="9">
    <source>
        <dbReference type="Proteomes" id="UP000192368"/>
    </source>
</evidence>
<dbReference type="RefSeq" id="WP_084229980.1">
    <property type="nucleotide sequence ID" value="NZ_FWWR01000009.1"/>
</dbReference>
<evidence type="ECO:0000256" key="3">
    <source>
        <dbReference type="ARBA" id="ARBA00022857"/>
    </source>
</evidence>
<dbReference type="PROSITE" id="PS51383">
    <property type="entry name" value="YJEF_C_3"/>
    <property type="match status" value="1"/>
</dbReference>
<keyword evidence="8" id="KW-0808">Transferase</keyword>
<dbReference type="GO" id="GO:0110051">
    <property type="term" value="P:metabolite repair"/>
    <property type="evidence" value="ECO:0007669"/>
    <property type="project" value="TreeGrafter"/>
</dbReference>
<accession>A0A1W1UI05</accession>
<dbReference type="Proteomes" id="UP000192368">
    <property type="component" value="Unassembled WGS sequence"/>
</dbReference>
<comment type="cofactor">
    <cofactor evidence="6">
        <name>Mg(2+)</name>
        <dbReference type="ChEBI" id="CHEBI:18420"/>
    </cofactor>
</comment>
<dbReference type="SUPFAM" id="SSF53613">
    <property type="entry name" value="Ribokinase-like"/>
    <property type="match status" value="1"/>
</dbReference>
<keyword evidence="8" id="KW-0418">Kinase</keyword>
<organism evidence="8 9">
    <name type="scientific">Peptoniphilus asaccharolyticus DSM 20463</name>
    <dbReference type="NCBI Taxonomy" id="573058"/>
    <lineage>
        <taxon>Bacteria</taxon>
        <taxon>Bacillati</taxon>
        <taxon>Bacillota</taxon>
        <taxon>Tissierellia</taxon>
        <taxon>Tissierellales</taxon>
        <taxon>Peptoniphilaceae</taxon>
        <taxon>Peptoniphilus</taxon>
    </lineage>
</organism>
<evidence type="ECO:0000256" key="1">
    <source>
        <dbReference type="ARBA" id="ARBA00022741"/>
    </source>
</evidence>
<dbReference type="GO" id="GO:0016301">
    <property type="term" value="F:kinase activity"/>
    <property type="evidence" value="ECO:0007669"/>
    <property type="project" value="UniProtKB-KW"/>
</dbReference>
<dbReference type="GO" id="GO:0052856">
    <property type="term" value="F:NAD(P)HX epimerase activity"/>
    <property type="evidence" value="ECO:0007669"/>
    <property type="project" value="TreeGrafter"/>
</dbReference>
<name>A0A1W1UI05_PEPAS</name>
<dbReference type="PANTHER" id="PTHR12592:SF0">
    <property type="entry name" value="ATP-DEPENDENT (S)-NAD(P)H-HYDRATE DEHYDRATASE"/>
    <property type="match status" value="1"/>
</dbReference>
<keyword evidence="9" id="KW-1185">Reference proteome</keyword>
<dbReference type="EMBL" id="FWWR01000009">
    <property type="protein sequence ID" value="SMB80748.1"/>
    <property type="molecule type" value="Genomic_DNA"/>
</dbReference>
<evidence type="ECO:0000259" key="7">
    <source>
        <dbReference type="PROSITE" id="PS51383"/>
    </source>
</evidence>
<feature type="binding site" evidence="6">
    <location>
        <begin position="193"/>
        <end position="197"/>
    </location>
    <ligand>
        <name>AMP</name>
        <dbReference type="ChEBI" id="CHEBI:456215"/>
    </ligand>
</feature>
<dbReference type="InterPro" id="IPR017953">
    <property type="entry name" value="Carbohydrate_kinase_pred_CS"/>
</dbReference>
<comment type="similarity">
    <text evidence="6">Belongs to the NnrD/CARKD family.</text>
</comment>
<dbReference type="STRING" id="573058.SAMN00017477_0276"/>
<proteinExistence type="inferred from homology"/>
<keyword evidence="3 6" id="KW-0521">NADP</keyword>
<feature type="binding site" evidence="6">
    <location>
        <position position="221"/>
    </location>
    <ligand>
        <name>AMP</name>
        <dbReference type="ChEBI" id="CHEBI:456215"/>
    </ligand>
</feature>
<dbReference type="AlphaFoldDB" id="A0A1W1UI05"/>
<feature type="domain" description="YjeF C-terminal" evidence="7">
    <location>
        <begin position="10"/>
        <end position="281"/>
    </location>
</feature>
<comment type="catalytic activity">
    <reaction evidence="6">
        <text>(6S)-NADPHX + ADP = AMP + phosphate + NADPH + H(+)</text>
        <dbReference type="Rhea" id="RHEA:32235"/>
        <dbReference type="ChEBI" id="CHEBI:15378"/>
        <dbReference type="ChEBI" id="CHEBI:43474"/>
        <dbReference type="ChEBI" id="CHEBI:57783"/>
        <dbReference type="ChEBI" id="CHEBI:64076"/>
        <dbReference type="ChEBI" id="CHEBI:456215"/>
        <dbReference type="ChEBI" id="CHEBI:456216"/>
        <dbReference type="EC" id="4.2.1.136"/>
    </reaction>
</comment>
<evidence type="ECO:0000313" key="8">
    <source>
        <dbReference type="EMBL" id="SMB80748.1"/>
    </source>
</evidence>
<reference evidence="9" key="1">
    <citation type="submission" date="2017-04" db="EMBL/GenBank/DDBJ databases">
        <authorList>
            <person name="Varghese N."/>
            <person name="Submissions S."/>
        </authorList>
    </citation>
    <scope>NUCLEOTIDE SEQUENCE [LARGE SCALE GENOMIC DNA]</scope>
    <source>
        <strain evidence="9">DSM 20463</strain>
    </source>
</reference>
<evidence type="ECO:0000256" key="5">
    <source>
        <dbReference type="ARBA" id="ARBA00023239"/>
    </source>
</evidence>
<dbReference type="CDD" id="cd01171">
    <property type="entry name" value="YXKO-related"/>
    <property type="match status" value="1"/>
</dbReference>
<dbReference type="HAMAP" id="MF_01965">
    <property type="entry name" value="NADHX_dehydratase"/>
    <property type="match status" value="1"/>
</dbReference>
<comment type="catalytic activity">
    <reaction evidence="6">
        <text>(6S)-NADHX + ADP = AMP + phosphate + NADH + H(+)</text>
        <dbReference type="Rhea" id="RHEA:32223"/>
        <dbReference type="ChEBI" id="CHEBI:15378"/>
        <dbReference type="ChEBI" id="CHEBI:43474"/>
        <dbReference type="ChEBI" id="CHEBI:57945"/>
        <dbReference type="ChEBI" id="CHEBI:64074"/>
        <dbReference type="ChEBI" id="CHEBI:456215"/>
        <dbReference type="ChEBI" id="CHEBI:456216"/>
        <dbReference type="EC" id="4.2.1.136"/>
    </reaction>
</comment>
<dbReference type="InterPro" id="IPR000631">
    <property type="entry name" value="CARKD"/>
</dbReference>
<dbReference type="GO" id="GO:0005524">
    <property type="term" value="F:ATP binding"/>
    <property type="evidence" value="ECO:0007669"/>
    <property type="project" value="UniProtKB-KW"/>
</dbReference>
<evidence type="ECO:0000256" key="2">
    <source>
        <dbReference type="ARBA" id="ARBA00022840"/>
    </source>
</evidence>
<keyword evidence="1 6" id="KW-0547">Nucleotide-binding</keyword>
<dbReference type="EC" id="4.2.1.136" evidence="6"/>
<feature type="binding site" evidence="6">
    <location>
        <position position="106"/>
    </location>
    <ligand>
        <name>(6S)-NADPHX</name>
        <dbReference type="ChEBI" id="CHEBI:64076"/>
    </ligand>
</feature>
<dbReference type="PROSITE" id="PS01050">
    <property type="entry name" value="YJEF_C_2"/>
    <property type="match status" value="1"/>
</dbReference>
<gene>
    <name evidence="6" type="primary">nnrD</name>
    <name evidence="8" type="ORF">SAMN00017477_0276</name>
</gene>
<comment type="subunit">
    <text evidence="6">Homotetramer.</text>
</comment>
<dbReference type="Gene3D" id="3.40.1190.20">
    <property type="match status" value="1"/>
</dbReference>
<keyword evidence="4 6" id="KW-0520">NAD</keyword>
<feature type="binding site" evidence="6">
    <location>
        <position position="156"/>
    </location>
    <ligand>
        <name>(6S)-NADPHX</name>
        <dbReference type="ChEBI" id="CHEBI:64076"/>
    </ligand>
</feature>
<dbReference type="Pfam" id="PF01256">
    <property type="entry name" value="Carb_kinase"/>
    <property type="match status" value="1"/>
</dbReference>
<comment type="function">
    <text evidence="6">Catalyzes the dehydration of the S-form of NAD(P)HX at the expense of ADP, which is converted to AMP. Together with NAD(P)HX epimerase, which catalyzes the epimerization of the S- and R-forms, the enzyme allows the repair of both epimers of NAD(P)HX, a damaged form of NAD(P)H that is a result of enzymatic or heat-dependent hydration.</text>
</comment>
<dbReference type="InterPro" id="IPR029056">
    <property type="entry name" value="Ribokinase-like"/>
</dbReference>
<dbReference type="PANTHER" id="PTHR12592">
    <property type="entry name" value="ATP-DEPENDENT (S)-NAD(P)H-HYDRATE DEHYDRATASE FAMILY MEMBER"/>
    <property type="match status" value="1"/>
</dbReference>
<dbReference type="GO" id="GO:0046496">
    <property type="term" value="P:nicotinamide nucleotide metabolic process"/>
    <property type="evidence" value="ECO:0007669"/>
    <property type="project" value="UniProtKB-UniRule"/>
</dbReference>
<protein>
    <recommendedName>
        <fullName evidence="6">ADP-dependent (S)-NAD(P)H-hydrate dehydratase</fullName>
        <ecNumber evidence="6">4.2.1.136</ecNumber>
    </recommendedName>
    <alternativeName>
        <fullName evidence="6">ADP-dependent NAD(P)HX dehydratase</fullName>
    </alternativeName>
</protein>